<accession>A0A0H4KHF8</accession>
<gene>
    <name evidence="2" type="ORF">BEH_06055</name>
</gene>
<dbReference type="GeneID" id="93702450"/>
<dbReference type="EMBL" id="CP011974">
    <property type="protein sequence ID" value="AKO91704.1"/>
    <property type="molecule type" value="Genomic_DNA"/>
</dbReference>
<dbReference type="AlphaFoldDB" id="A0A0H4KHF8"/>
<evidence type="ECO:0000313" key="3">
    <source>
        <dbReference type="Proteomes" id="UP000036202"/>
    </source>
</evidence>
<feature type="region of interest" description="Disordered" evidence="1">
    <location>
        <begin position="53"/>
        <end position="75"/>
    </location>
</feature>
<protein>
    <submittedName>
        <fullName evidence="2">Uncharacterized protein</fullName>
    </submittedName>
</protein>
<dbReference type="OrthoDB" id="1647761at2"/>
<proteinExistence type="predicted"/>
<name>A0A0H4KHF8_9BACI</name>
<feature type="compositionally biased region" description="Basic and acidic residues" evidence="1">
    <location>
        <begin position="53"/>
        <end position="68"/>
    </location>
</feature>
<dbReference type="PATRIC" id="fig|135735.6.peg.1207"/>
<evidence type="ECO:0000256" key="1">
    <source>
        <dbReference type="SAM" id="MobiDB-lite"/>
    </source>
</evidence>
<dbReference type="eggNOG" id="ENOG503301W">
    <property type="taxonomic scope" value="Bacteria"/>
</dbReference>
<reference evidence="3" key="2">
    <citation type="submission" date="2015-06" db="EMBL/GenBank/DDBJ databases">
        <title>Genome Sequence of Bacillus endophyticus and Analysis of its Companion Mechanism in the Ketogulonigenium vulgare-Bacillus strain Consortium.</title>
        <authorList>
            <person name="Jia N."/>
            <person name="Du J."/>
            <person name="Ding M.-Z."/>
            <person name="Gao F."/>
            <person name="Yuan Y.-J."/>
        </authorList>
    </citation>
    <scope>NUCLEOTIDE SEQUENCE [LARGE SCALE GENOMIC DNA]</scope>
    <source>
        <strain evidence="3">Hbe603</strain>
    </source>
</reference>
<accession>A0A1X7F4X3</accession>
<evidence type="ECO:0000313" key="2">
    <source>
        <dbReference type="EMBL" id="AKO91704.1"/>
    </source>
</evidence>
<dbReference type="InterPro" id="IPR024997">
    <property type="entry name" value="DUF3892"/>
</dbReference>
<organism evidence="2 3">
    <name type="scientific">Priestia filamentosa</name>
    <dbReference type="NCBI Taxonomy" id="1402861"/>
    <lineage>
        <taxon>Bacteria</taxon>
        <taxon>Bacillati</taxon>
        <taxon>Bacillota</taxon>
        <taxon>Bacilli</taxon>
        <taxon>Bacillales</taxon>
        <taxon>Bacillaceae</taxon>
        <taxon>Priestia</taxon>
    </lineage>
</organism>
<dbReference type="Proteomes" id="UP000036202">
    <property type="component" value="Chromosome"/>
</dbReference>
<reference evidence="2 3" key="1">
    <citation type="journal article" date="2015" name="PLoS ONE">
        <title>Genome Sequence of Bacillus endophyticus and Analysis of Its Companion Mechanism in the Ketogulonigenium vulgare-Bacillus Strain Consortium.</title>
        <authorList>
            <person name="Jia N."/>
            <person name="Du J."/>
            <person name="Ding M.Z."/>
            <person name="Gao F."/>
            <person name="Yuan Y.J."/>
        </authorList>
    </citation>
    <scope>NUCLEOTIDE SEQUENCE [LARGE SCALE GENOMIC DNA]</scope>
    <source>
        <strain evidence="2 3">Hbe603</strain>
    </source>
</reference>
<sequence>MEQKQFVAVQKNADGDLTAFKTSDGSLLSYEEALQEVLAGSIANVSAFKGKDGETYIRSNPDNRKDNNLDQLPLF</sequence>
<keyword evidence="3" id="KW-1185">Reference proteome</keyword>
<dbReference type="RefSeq" id="WP_019393169.1">
    <property type="nucleotide sequence ID" value="NZ_ALIM01000023.1"/>
</dbReference>
<dbReference type="KEGG" id="beo:BEH_06055"/>
<dbReference type="Pfam" id="PF13031">
    <property type="entry name" value="DUF3892"/>
    <property type="match status" value="1"/>
</dbReference>